<dbReference type="InterPro" id="IPR050790">
    <property type="entry name" value="ExbB/TolQ_transport"/>
</dbReference>
<keyword evidence="5 8" id="KW-0653">Protein transport</keyword>
<dbReference type="PANTHER" id="PTHR30625:SF15">
    <property type="entry name" value="BIOPOLYMER TRANSPORT PROTEIN EXBB"/>
    <property type="match status" value="1"/>
</dbReference>
<evidence type="ECO:0000256" key="4">
    <source>
        <dbReference type="ARBA" id="ARBA00022692"/>
    </source>
</evidence>
<evidence type="ECO:0000256" key="5">
    <source>
        <dbReference type="ARBA" id="ARBA00022927"/>
    </source>
</evidence>
<dbReference type="EMBL" id="PFIC01000272">
    <property type="protein sequence ID" value="PIX15521.1"/>
    <property type="molecule type" value="Genomic_DNA"/>
</dbReference>
<evidence type="ECO:0000313" key="11">
    <source>
        <dbReference type="EMBL" id="PIX15521.1"/>
    </source>
</evidence>
<feature type="transmembrane region" description="Helical" evidence="9">
    <location>
        <begin position="152"/>
        <end position="176"/>
    </location>
</feature>
<evidence type="ECO:0000256" key="1">
    <source>
        <dbReference type="ARBA" id="ARBA00004651"/>
    </source>
</evidence>
<evidence type="ECO:0000256" key="8">
    <source>
        <dbReference type="RuleBase" id="RU004057"/>
    </source>
</evidence>
<evidence type="ECO:0000313" key="12">
    <source>
        <dbReference type="Proteomes" id="UP000229297"/>
    </source>
</evidence>
<evidence type="ECO:0000256" key="7">
    <source>
        <dbReference type="ARBA" id="ARBA00023136"/>
    </source>
</evidence>
<accession>A0A2M7J851</accession>
<comment type="similarity">
    <text evidence="8">Belongs to the exbB/tolQ family.</text>
</comment>
<dbReference type="Pfam" id="PF01618">
    <property type="entry name" value="MotA_ExbB"/>
    <property type="match status" value="1"/>
</dbReference>
<keyword evidence="6 9" id="KW-1133">Transmembrane helix</keyword>
<keyword evidence="3" id="KW-1003">Cell membrane</keyword>
<keyword evidence="7 9" id="KW-0472">Membrane</keyword>
<organism evidence="11 12">
    <name type="scientific">Candidatus Desantisbacteria bacterium CG_4_8_14_3_um_filter_40_12</name>
    <dbReference type="NCBI Taxonomy" id="1974545"/>
    <lineage>
        <taxon>Bacteria</taxon>
        <taxon>Candidatus Desantisiibacteriota</taxon>
    </lineage>
</organism>
<dbReference type="PANTHER" id="PTHR30625">
    <property type="entry name" value="PROTEIN TOLQ"/>
    <property type="match status" value="1"/>
</dbReference>
<comment type="caution">
    <text evidence="11">The sequence shown here is derived from an EMBL/GenBank/DDBJ whole genome shotgun (WGS) entry which is preliminary data.</text>
</comment>
<evidence type="ECO:0000256" key="2">
    <source>
        <dbReference type="ARBA" id="ARBA00022448"/>
    </source>
</evidence>
<gene>
    <name evidence="11" type="ORF">COZ71_10095</name>
</gene>
<evidence type="ECO:0000256" key="3">
    <source>
        <dbReference type="ARBA" id="ARBA00022475"/>
    </source>
</evidence>
<evidence type="ECO:0000259" key="10">
    <source>
        <dbReference type="Pfam" id="PF01618"/>
    </source>
</evidence>
<keyword evidence="2 8" id="KW-0813">Transport</keyword>
<evidence type="ECO:0000256" key="9">
    <source>
        <dbReference type="SAM" id="Phobius"/>
    </source>
</evidence>
<reference evidence="12" key="1">
    <citation type="submission" date="2017-09" db="EMBL/GenBank/DDBJ databases">
        <title>Depth-based differentiation of microbial function through sediment-hosted aquifers and enrichment of novel symbionts in the deep terrestrial subsurface.</title>
        <authorList>
            <person name="Probst A.J."/>
            <person name="Ladd B."/>
            <person name="Jarett J.K."/>
            <person name="Geller-Mcgrath D.E."/>
            <person name="Sieber C.M.K."/>
            <person name="Emerson J.B."/>
            <person name="Anantharaman K."/>
            <person name="Thomas B.C."/>
            <person name="Malmstrom R."/>
            <person name="Stieglmeier M."/>
            <person name="Klingl A."/>
            <person name="Woyke T."/>
            <person name="Ryan C.M."/>
            <person name="Banfield J.F."/>
        </authorList>
    </citation>
    <scope>NUCLEOTIDE SEQUENCE [LARGE SCALE GENOMIC DNA]</scope>
</reference>
<dbReference type="GO" id="GO:0005886">
    <property type="term" value="C:plasma membrane"/>
    <property type="evidence" value="ECO:0007669"/>
    <property type="project" value="UniProtKB-SubCell"/>
</dbReference>
<dbReference type="Proteomes" id="UP000229297">
    <property type="component" value="Unassembled WGS sequence"/>
</dbReference>
<protein>
    <submittedName>
        <fullName evidence="11">MotA/TolQ/ExbB proton channel family protein</fullName>
    </submittedName>
</protein>
<name>A0A2M7J851_9BACT</name>
<dbReference type="InterPro" id="IPR002898">
    <property type="entry name" value="MotA_ExbB_proton_chnl"/>
</dbReference>
<comment type="subcellular location">
    <subcellularLocation>
        <location evidence="1">Cell membrane</location>
        <topology evidence="1">Multi-pass membrane protein</topology>
    </subcellularLocation>
    <subcellularLocation>
        <location evidence="8">Membrane</location>
        <topology evidence="8">Multi-pass membrane protein</topology>
    </subcellularLocation>
</comment>
<dbReference type="GO" id="GO:0017038">
    <property type="term" value="P:protein import"/>
    <property type="evidence" value="ECO:0007669"/>
    <property type="project" value="TreeGrafter"/>
</dbReference>
<feature type="domain" description="MotA/TolQ/ExbB proton channel" evidence="10">
    <location>
        <begin position="68"/>
        <end position="188"/>
    </location>
</feature>
<keyword evidence="4 9" id="KW-0812">Transmembrane</keyword>
<feature type="transmembrane region" description="Helical" evidence="9">
    <location>
        <begin position="110"/>
        <end position="132"/>
    </location>
</feature>
<dbReference type="AlphaFoldDB" id="A0A2M7J851"/>
<sequence length="217" mass="23915">MLEFILKGGMMMYPIILCSIAAIAIILNRAYHFFRIRIDVSQFLSQIEQALQSNKIDIALKHAKNTRGPLSTIVEAGISNSQKDIAKWEKAISRVGTKELLKLEKNLRSLGIIAHISPLLGLLGTVTGMIKAFMKIQELGGKVDASVLAGGIWEALLTTAAGLFVAIPTMVAYHYFEGKVDNYATLMKESATLVSEWLEIGKLKQEKKTTLNIQGRI</sequence>
<evidence type="ECO:0000256" key="6">
    <source>
        <dbReference type="ARBA" id="ARBA00022989"/>
    </source>
</evidence>
<proteinExistence type="inferred from homology"/>
<feature type="transmembrane region" description="Helical" evidence="9">
    <location>
        <begin position="12"/>
        <end position="31"/>
    </location>
</feature>